<dbReference type="SUPFAM" id="SSF53850">
    <property type="entry name" value="Periplasmic binding protein-like II"/>
    <property type="match status" value="1"/>
</dbReference>
<feature type="domain" description="Solute-binding protein family 5" evidence="4">
    <location>
        <begin position="86"/>
        <end position="416"/>
    </location>
</feature>
<dbReference type="PIRSF" id="PIRSF002741">
    <property type="entry name" value="MppA"/>
    <property type="match status" value="1"/>
</dbReference>
<comment type="caution">
    <text evidence="5">The sequence shown here is derived from an EMBL/GenBank/DDBJ whole genome shotgun (WGS) entry which is preliminary data.</text>
</comment>
<proteinExistence type="inferred from homology"/>
<organism evidence="5 6">
    <name type="scientific">Candidatus Nitronereus thalassa</name>
    <dbReference type="NCBI Taxonomy" id="3020898"/>
    <lineage>
        <taxon>Bacteria</taxon>
        <taxon>Pseudomonadati</taxon>
        <taxon>Nitrospirota</taxon>
        <taxon>Nitrospiria</taxon>
        <taxon>Nitrospirales</taxon>
        <taxon>Nitrospiraceae</taxon>
        <taxon>Candidatus Nitronereus</taxon>
    </lineage>
</organism>
<dbReference type="Gene3D" id="3.40.190.10">
    <property type="entry name" value="Periplasmic binding protein-like II"/>
    <property type="match status" value="1"/>
</dbReference>
<dbReference type="InterPro" id="IPR000914">
    <property type="entry name" value="SBP_5_dom"/>
</dbReference>
<accession>A0ABU3K9Y5</accession>
<keyword evidence="2" id="KW-0813">Transport</keyword>
<evidence type="ECO:0000313" key="6">
    <source>
        <dbReference type="Proteomes" id="UP001250932"/>
    </source>
</evidence>
<evidence type="ECO:0000259" key="4">
    <source>
        <dbReference type="Pfam" id="PF00496"/>
    </source>
</evidence>
<dbReference type="RefSeq" id="WP_313833679.1">
    <property type="nucleotide sequence ID" value="NZ_JAQOUE010000001.1"/>
</dbReference>
<evidence type="ECO:0000256" key="3">
    <source>
        <dbReference type="ARBA" id="ARBA00022729"/>
    </source>
</evidence>
<sequence length="518" mass="58759">MLHSSVVTRLLILIGPTLLIRFAWALGTLCLFLFLSACAEPQTDSLRFGLASAPTNLDPRFATDATSDRVNRLLYERLVDFNDAFEPRPALAEWEQISPRHFRFHLKPDRAPFHDGTPLTAQDVKATYDFILDANNASPHRGTLALIDHIAVQDETTVDFHLNRPDLLFPSFLTLGILPNHLMQKNHPFHSHPIGSGPFSFVTRPDETRLELLRLKDRQLLTFIKVQEPTVRALKLLAGEIDMLQNDVPPELVTYLAKDPQLSIQRHPGTNFSYIGVSLEDPYTKQLLVRQAMAHAIDRESVIRYVLSGAARTAQSLLPPDHWAGALELKQYEYNPEKARSLLAQAGFSSHAPLRLTYKTSSDPFRVRLATILQHQLAQVGIQVDLRSYDWGTFYGDIKAGRFQIYSLSWVGVKTPDIFHYVFHSESIPPNGANRGRFSSHEADRLIDQANHAQDIVDKKQYYQALQGYLSEVLPYVPLWYEDHVFIARREITGFRMANDGNFDGLKDVQRTAPTLSM</sequence>
<gene>
    <name evidence="5" type="ORF">PPG34_12500</name>
</gene>
<dbReference type="CDD" id="cd00995">
    <property type="entry name" value="PBP2_NikA_DppA_OppA_like"/>
    <property type="match status" value="1"/>
</dbReference>
<dbReference type="PANTHER" id="PTHR30290">
    <property type="entry name" value="PERIPLASMIC BINDING COMPONENT OF ABC TRANSPORTER"/>
    <property type="match status" value="1"/>
</dbReference>
<evidence type="ECO:0000313" key="5">
    <source>
        <dbReference type="EMBL" id="MDT7043172.1"/>
    </source>
</evidence>
<protein>
    <submittedName>
        <fullName evidence="5">ABC transporter substrate-binding protein</fullName>
    </submittedName>
</protein>
<dbReference type="PANTHER" id="PTHR30290:SF9">
    <property type="entry name" value="OLIGOPEPTIDE-BINDING PROTEIN APPA"/>
    <property type="match status" value="1"/>
</dbReference>
<name>A0ABU3K9Y5_9BACT</name>
<reference evidence="5 6" key="1">
    <citation type="journal article" date="2023" name="ISME J.">
        <title>Cultivation and genomic characterization of novel and ubiquitous marine nitrite-oxidizing bacteria from the Nitrospirales.</title>
        <authorList>
            <person name="Mueller A.J."/>
            <person name="Daebeler A."/>
            <person name="Herbold C.W."/>
            <person name="Kirkegaard R.H."/>
            <person name="Daims H."/>
        </authorList>
    </citation>
    <scope>NUCLEOTIDE SEQUENCE [LARGE SCALE GENOMIC DNA]</scope>
    <source>
        <strain evidence="5 6">EB</strain>
    </source>
</reference>
<keyword evidence="3" id="KW-0732">Signal</keyword>
<dbReference type="Gene3D" id="3.10.105.10">
    <property type="entry name" value="Dipeptide-binding Protein, Domain 3"/>
    <property type="match status" value="1"/>
</dbReference>
<dbReference type="InterPro" id="IPR030678">
    <property type="entry name" value="Peptide/Ni-bd"/>
</dbReference>
<evidence type="ECO:0000256" key="2">
    <source>
        <dbReference type="ARBA" id="ARBA00022448"/>
    </source>
</evidence>
<dbReference type="Proteomes" id="UP001250932">
    <property type="component" value="Unassembled WGS sequence"/>
</dbReference>
<comment type="similarity">
    <text evidence="1">Belongs to the bacterial solute-binding protein 5 family.</text>
</comment>
<dbReference type="EMBL" id="JAQOUE010000001">
    <property type="protein sequence ID" value="MDT7043172.1"/>
    <property type="molecule type" value="Genomic_DNA"/>
</dbReference>
<dbReference type="Pfam" id="PF00496">
    <property type="entry name" value="SBP_bac_5"/>
    <property type="match status" value="1"/>
</dbReference>
<dbReference type="InterPro" id="IPR039424">
    <property type="entry name" value="SBP_5"/>
</dbReference>
<evidence type="ECO:0000256" key="1">
    <source>
        <dbReference type="ARBA" id="ARBA00005695"/>
    </source>
</evidence>
<keyword evidence="6" id="KW-1185">Reference proteome</keyword>
<dbReference type="Gene3D" id="3.90.76.10">
    <property type="entry name" value="Dipeptide-binding Protein, Domain 1"/>
    <property type="match status" value="1"/>
</dbReference>